<dbReference type="Gene3D" id="1.10.260.40">
    <property type="entry name" value="lambda repressor-like DNA-binding domains"/>
    <property type="match status" value="1"/>
</dbReference>
<dbReference type="InterPro" id="IPR046335">
    <property type="entry name" value="LacI/GalR-like_sensor"/>
</dbReference>
<dbReference type="Pfam" id="PF13377">
    <property type="entry name" value="Peripla_BP_3"/>
    <property type="match status" value="1"/>
</dbReference>
<comment type="caution">
    <text evidence="5">The sequence shown here is derived from an EMBL/GenBank/DDBJ whole genome shotgun (WGS) entry which is preliminary data.</text>
</comment>
<evidence type="ECO:0000259" key="4">
    <source>
        <dbReference type="PROSITE" id="PS50932"/>
    </source>
</evidence>
<dbReference type="InterPro" id="IPR010982">
    <property type="entry name" value="Lambda_DNA-bd_dom_sf"/>
</dbReference>
<dbReference type="PROSITE" id="PS00356">
    <property type="entry name" value="HTH_LACI_1"/>
    <property type="match status" value="1"/>
</dbReference>
<evidence type="ECO:0000256" key="1">
    <source>
        <dbReference type="ARBA" id="ARBA00023015"/>
    </source>
</evidence>
<dbReference type="Proteomes" id="UP000334990">
    <property type="component" value="Unassembled WGS sequence"/>
</dbReference>
<accession>A0A5M3VXQ8</accession>
<dbReference type="PANTHER" id="PTHR30146:SF109">
    <property type="entry name" value="HTH-TYPE TRANSCRIPTIONAL REGULATOR GALS"/>
    <property type="match status" value="1"/>
</dbReference>
<gene>
    <name evidence="5" type="primary">lacI_6</name>
    <name evidence="5" type="ORF">Acor_32980</name>
</gene>
<dbReference type="Pfam" id="PF00356">
    <property type="entry name" value="LacI"/>
    <property type="match status" value="1"/>
</dbReference>
<dbReference type="SUPFAM" id="SSF53822">
    <property type="entry name" value="Periplasmic binding protein-like I"/>
    <property type="match status" value="1"/>
</dbReference>
<keyword evidence="1" id="KW-0805">Transcription regulation</keyword>
<dbReference type="InterPro" id="IPR028082">
    <property type="entry name" value="Peripla_BP_I"/>
</dbReference>
<name>A0A5M3VXQ8_9ACTN</name>
<dbReference type="AlphaFoldDB" id="A0A5M3VXQ8"/>
<keyword evidence="3" id="KW-0804">Transcription</keyword>
<organism evidence="5 6">
    <name type="scientific">Acrocarpospora corrugata</name>
    <dbReference type="NCBI Taxonomy" id="35763"/>
    <lineage>
        <taxon>Bacteria</taxon>
        <taxon>Bacillati</taxon>
        <taxon>Actinomycetota</taxon>
        <taxon>Actinomycetes</taxon>
        <taxon>Streptosporangiales</taxon>
        <taxon>Streptosporangiaceae</taxon>
        <taxon>Acrocarpospora</taxon>
    </lineage>
</organism>
<keyword evidence="6" id="KW-1185">Reference proteome</keyword>
<dbReference type="EMBL" id="BLAD01000049">
    <property type="protein sequence ID" value="GES01234.1"/>
    <property type="molecule type" value="Genomic_DNA"/>
</dbReference>
<evidence type="ECO:0000313" key="6">
    <source>
        <dbReference type="Proteomes" id="UP000334990"/>
    </source>
</evidence>
<feature type="domain" description="HTH lacI-type" evidence="4">
    <location>
        <begin position="59"/>
        <end position="113"/>
    </location>
</feature>
<dbReference type="Gene3D" id="3.40.50.2300">
    <property type="match status" value="2"/>
</dbReference>
<dbReference type="GO" id="GO:0000976">
    <property type="term" value="F:transcription cis-regulatory region binding"/>
    <property type="evidence" value="ECO:0007669"/>
    <property type="project" value="TreeGrafter"/>
</dbReference>
<evidence type="ECO:0000256" key="2">
    <source>
        <dbReference type="ARBA" id="ARBA00023125"/>
    </source>
</evidence>
<dbReference type="PANTHER" id="PTHR30146">
    <property type="entry name" value="LACI-RELATED TRANSCRIPTIONAL REPRESSOR"/>
    <property type="match status" value="1"/>
</dbReference>
<sequence length="386" mass="41434">MHGKKAFGNLIAMRKTSFACLCGQSRICSAESSEKTVPITIPDQQKRLSLMVSQRPRAATLTDVATLAGVSIATASKALNGRGQVKDETRRRVLQAAEELSFQPNALARSLISGQTKTVGLLTSDSVGRFGIPVLLGAEDAFGAGEMAVMLCDARGDSIREQHHLRTLLARRVDGLIVVGESTDPRPSISRNLPVPVVYAYGPSEDPDDVSFVPDDVAGARTAVQHLVTMGRRRIAHVTGPTHYRAAQDRAEGTRAALAEAGLELVGGEPMFGVWSQRWGRQAAEIVLKLDVDAVMCGSDQIAAGFIEAARDRGKRIPDDIAVVGYDNWEVLAAETRPPLTTIDTNLERLGRTAAQHLFAAIDGKATSGVHLMPCRLVIRESTVRA</sequence>
<reference evidence="5 6" key="1">
    <citation type="submission" date="2019-10" db="EMBL/GenBank/DDBJ databases">
        <title>Whole genome shotgun sequence of Acrocarpospora corrugata NBRC 13972.</title>
        <authorList>
            <person name="Ichikawa N."/>
            <person name="Kimura A."/>
            <person name="Kitahashi Y."/>
            <person name="Komaki H."/>
            <person name="Oguchi A."/>
        </authorList>
    </citation>
    <scope>NUCLEOTIDE SEQUENCE [LARGE SCALE GENOMIC DNA]</scope>
    <source>
        <strain evidence="5 6">NBRC 13972</strain>
    </source>
</reference>
<dbReference type="CDD" id="cd06288">
    <property type="entry name" value="PBP1_sucrose_transcription_regulator"/>
    <property type="match status" value="1"/>
</dbReference>
<dbReference type="PROSITE" id="PS50932">
    <property type="entry name" value="HTH_LACI_2"/>
    <property type="match status" value="1"/>
</dbReference>
<dbReference type="CDD" id="cd01392">
    <property type="entry name" value="HTH_LacI"/>
    <property type="match status" value="1"/>
</dbReference>
<evidence type="ECO:0000313" key="5">
    <source>
        <dbReference type="EMBL" id="GES01234.1"/>
    </source>
</evidence>
<dbReference type="SUPFAM" id="SSF47413">
    <property type="entry name" value="lambda repressor-like DNA-binding domains"/>
    <property type="match status" value="1"/>
</dbReference>
<proteinExistence type="predicted"/>
<dbReference type="SMART" id="SM00354">
    <property type="entry name" value="HTH_LACI"/>
    <property type="match status" value="1"/>
</dbReference>
<evidence type="ECO:0000256" key="3">
    <source>
        <dbReference type="ARBA" id="ARBA00023163"/>
    </source>
</evidence>
<dbReference type="InterPro" id="IPR000843">
    <property type="entry name" value="HTH_LacI"/>
</dbReference>
<keyword evidence="2" id="KW-0238">DNA-binding</keyword>
<dbReference type="GO" id="GO:0003700">
    <property type="term" value="F:DNA-binding transcription factor activity"/>
    <property type="evidence" value="ECO:0007669"/>
    <property type="project" value="TreeGrafter"/>
</dbReference>
<protein>
    <submittedName>
        <fullName evidence="5">LacI family transcriptional regulator</fullName>
    </submittedName>
</protein>